<dbReference type="AlphaFoldDB" id="A0A318H020"/>
<dbReference type="EMBL" id="QJJS01000018">
    <property type="protein sequence ID" value="PXW93643.1"/>
    <property type="molecule type" value="Genomic_DNA"/>
</dbReference>
<evidence type="ECO:0000313" key="3">
    <source>
        <dbReference type="Proteomes" id="UP000247811"/>
    </source>
</evidence>
<keyword evidence="3" id="KW-1185">Reference proteome</keyword>
<dbReference type="InterPro" id="IPR036737">
    <property type="entry name" value="OmpA-like_sf"/>
</dbReference>
<comment type="caution">
    <text evidence="2">The sequence shown here is derived from an EMBL/GenBank/DDBJ whole genome shotgun (WGS) entry which is preliminary data.</text>
</comment>
<feature type="chain" id="PRO_5016329879" evidence="1">
    <location>
        <begin position="19"/>
        <end position="181"/>
    </location>
</feature>
<keyword evidence="1" id="KW-0732">Signal</keyword>
<feature type="signal peptide" evidence="1">
    <location>
        <begin position="1"/>
        <end position="18"/>
    </location>
</feature>
<sequence length="181" mass="19031">MPALLRGVALAALCTACAGPPGRASDVEGGARVPAAAAGPAAAEPSPWPALVVQLQQDAAGLPGLQAGLIEEGGASGLSGLDLRFSRELIFEPGRSLIRPEAREWLNRLVDPLLAQPRWLVVVEAPGDLPPGREPWRARDRADAVRDYLVNQGVAASRFLPPASTEGPEVVVRITGRRSMR</sequence>
<dbReference type="Gene3D" id="3.30.1330.60">
    <property type="entry name" value="OmpA-like domain"/>
    <property type="match status" value="1"/>
</dbReference>
<dbReference type="Proteomes" id="UP000247811">
    <property type="component" value="Unassembled WGS sequence"/>
</dbReference>
<evidence type="ECO:0000313" key="2">
    <source>
        <dbReference type="EMBL" id="PXW93643.1"/>
    </source>
</evidence>
<name>A0A318H020_9BURK</name>
<dbReference type="SUPFAM" id="SSF103088">
    <property type="entry name" value="OmpA-like"/>
    <property type="match status" value="1"/>
</dbReference>
<evidence type="ECO:0000256" key="1">
    <source>
        <dbReference type="SAM" id="SignalP"/>
    </source>
</evidence>
<accession>A0A318H020</accession>
<gene>
    <name evidence="2" type="ORF">C7444_11812</name>
</gene>
<reference evidence="2 3" key="1">
    <citation type="submission" date="2018-05" db="EMBL/GenBank/DDBJ databases">
        <title>Genomic Encyclopedia of Type Strains, Phase IV (KMG-IV): sequencing the most valuable type-strain genomes for metagenomic binning, comparative biology and taxonomic classification.</title>
        <authorList>
            <person name="Goeker M."/>
        </authorList>
    </citation>
    <scope>NUCLEOTIDE SEQUENCE [LARGE SCALE GENOMIC DNA]</scope>
    <source>
        <strain evidence="2 3">DSM 566</strain>
    </source>
</reference>
<protein>
    <submittedName>
        <fullName evidence="2">Outer membrane protein OmpA-like peptidoglycan-associated protein</fullName>
    </submittedName>
</protein>
<organism evidence="2 3">
    <name type="scientific">Sphaerotilus hippei</name>
    <dbReference type="NCBI Taxonomy" id="744406"/>
    <lineage>
        <taxon>Bacteria</taxon>
        <taxon>Pseudomonadati</taxon>
        <taxon>Pseudomonadota</taxon>
        <taxon>Betaproteobacteria</taxon>
        <taxon>Burkholderiales</taxon>
        <taxon>Sphaerotilaceae</taxon>
        <taxon>Sphaerotilus</taxon>
    </lineage>
</organism>
<proteinExistence type="predicted"/>